<dbReference type="PATRIC" id="fig|1265822.4.peg.4287"/>
<accession>W7CS37</accession>
<evidence type="ECO:0000313" key="1">
    <source>
        <dbReference type="EMBL" id="EUJ42454.1"/>
    </source>
</evidence>
<dbReference type="RefSeq" id="WP_036065735.1">
    <property type="nucleotide sequence ID" value="NZ_AODM01000115.1"/>
</dbReference>
<evidence type="ECO:0000313" key="2">
    <source>
        <dbReference type="Proteomes" id="UP000019241"/>
    </source>
</evidence>
<protein>
    <recommendedName>
        <fullName evidence="3">Phage protein</fullName>
    </recommendedName>
</protein>
<dbReference type="Proteomes" id="UP000019241">
    <property type="component" value="Unassembled WGS sequence"/>
</dbReference>
<proteinExistence type="predicted"/>
<sequence length="64" mass="7592">MAAECVDECKDCINCDDSLDWDLYCETCKKQYTREEIEAYYANLAVEAYVFYTNLEEKVEKQKN</sequence>
<comment type="caution">
    <text evidence="1">The sequence shown here is derived from an EMBL/GenBank/DDBJ whole genome shotgun (WGS) entry which is preliminary data.</text>
</comment>
<gene>
    <name evidence="1" type="ORF">MCOL2_20987</name>
</gene>
<name>W7CS37_9LIST</name>
<reference evidence="1 2" key="1">
    <citation type="submission" date="2012-12" db="EMBL/GenBank/DDBJ databases">
        <title>Novel taxa of Listeriaceae from agricultural environments in the United States.</title>
        <authorList>
            <person name="den Bakker H.C."/>
            <person name="Allred A."/>
            <person name="Warchocki S."/>
            <person name="Wright E.M."/>
            <person name="Burrell A."/>
            <person name="Nightingale K.K."/>
            <person name="Kephart D."/>
            <person name="Wiedmann M."/>
        </authorList>
    </citation>
    <scope>NUCLEOTIDE SEQUENCE [LARGE SCALE GENOMIC DNA]</scope>
    <source>
        <strain evidence="1 2">FSL S10-1203</strain>
    </source>
</reference>
<evidence type="ECO:0008006" key="3">
    <source>
        <dbReference type="Google" id="ProtNLM"/>
    </source>
</evidence>
<dbReference type="AlphaFoldDB" id="W7CS37"/>
<dbReference type="EMBL" id="AODM01000115">
    <property type="protein sequence ID" value="EUJ42454.1"/>
    <property type="molecule type" value="Genomic_DNA"/>
</dbReference>
<organism evidence="1 2">
    <name type="scientific">Listeria fleischmannii FSL S10-1203</name>
    <dbReference type="NCBI Taxonomy" id="1265822"/>
    <lineage>
        <taxon>Bacteria</taxon>
        <taxon>Bacillati</taxon>
        <taxon>Bacillota</taxon>
        <taxon>Bacilli</taxon>
        <taxon>Bacillales</taxon>
        <taxon>Listeriaceae</taxon>
        <taxon>Listeria</taxon>
    </lineage>
</organism>